<evidence type="ECO:0000313" key="3">
    <source>
        <dbReference type="Proteomes" id="UP000094527"/>
    </source>
</evidence>
<sequence>MSTKTNSGMKTYVPTPPPSSQQQAPPTLLNLLSRRPVSQPQRPQSSQSRPTTAPPPPSPRTPRKKAPPQKKPQTARAYESPKQLNIVLPPRRFSSLSSSCLADCSTTSVGNNEVKINSLHFSDSYTPHKEYWIRNALEKLGNTWVRDKKITQTELLSKAFEEKMGVLYELAMAKKHESIDRLVDEVQDEEVVKEKKSKRRKKPIEPPVLQDNFPFSPQLSDTLKRTMSSLLLDIMKQGQQGQGEQKKPTQQRVLDKKPHDKMDESLSSLGSVAKTPLTQCYVLDGKLVVGGKKLLAIGGSILNQFSDTSKSRVRSSTEEKSYFRKTANMMGFLSHEISIRYCKKGHRIIVSGSRAQRNDSENARQVREVVLVPKDVSIHGLLVMRTTKGSLIFEEPTIA</sequence>
<feature type="region of interest" description="Disordered" evidence="1">
    <location>
        <begin position="237"/>
        <end position="268"/>
    </location>
</feature>
<comment type="caution">
    <text evidence="2">The sequence shown here is derived from an EMBL/GenBank/DDBJ whole genome shotgun (WGS) entry which is preliminary data.</text>
</comment>
<protein>
    <submittedName>
        <fullName evidence="2">Uncharacterized protein</fullName>
    </submittedName>
</protein>
<reference evidence="2 3" key="1">
    <citation type="journal article" date="2016" name="Genome Biol. Evol.">
        <title>Gene Family Evolution Reflects Adaptation to Soil Environmental Stressors in the Genome of the Collembolan Orchesella cincta.</title>
        <authorList>
            <person name="Faddeeva-Vakhrusheva A."/>
            <person name="Derks M.F."/>
            <person name="Anvar S.Y."/>
            <person name="Agamennone V."/>
            <person name="Suring W."/>
            <person name="Smit S."/>
            <person name="van Straalen N.M."/>
            <person name="Roelofs D."/>
        </authorList>
    </citation>
    <scope>NUCLEOTIDE SEQUENCE [LARGE SCALE GENOMIC DNA]</scope>
    <source>
        <tissue evidence="2">Mixed pool</tissue>
    </source>
</reference>
<feature type="compositionally biased region" description="Low complexity" evidence="1">
    <location>
        <begin position="237"/>
        <end position="251"/>
    </location>
</feature>
<feature type="compositionally biased region" description="Basic and acidic residues" evidence="1">
    <location>
        <begin position="253"/>
        <end position="264"/>
    </location>
</feature>
<feature type="compositionally biased region" description="Low complexity" evidence="1">
    <location>
        <begin position="20"/>
        <end position="51"/>
    </location>
</feature>
<evidence type="ECO:0000313" key="2">
    <source>
        <dbReference type="EMBL" id="ODM99318.1"/>
    </source>
</evidence>
<evidence type="ECO:0000256" key="1">
    <source>
        <dbReference type="SAM" id="MobiDB-lite"/>
    </source>
</evidence>
<organism evidence="2 3">
    <name type="scientific">Orchesella cincta</name>
    <name type="common">Springtail</name>
    <name type="synonym">Podura cincta</name>
    <dbReference type="NCBI Taxonomy" id="48709"/>
    <lineage>
        <taxon>Eukaryota</taxon>
        <taxon>Metazoa</taxon>
        <taxon>Ecdysozoa</taxon>
        <taxon>Arthropoda</taxon>
        <taxon>Hexapoda</taxon>
        <taxon>Collembola</taxon>
        <taxon>Entomobryomorpha</taxon>
        <taxon>Entomobryoidea</taxon>
        <taxon>Orchesellidae</taxon>
        <taxon>Orchesellinae</taxon>
        <taxon>Orchesella</taxon>
    </lineage>
</organism>
<name>A0A1D2N230_ORCCI</name>
<feature type="region of interest" description="Disordered" evidence="1">
    <location>
        <begin position="1"/>
        <end position="84"/>
    </location>
</feature>
<dbReference type="EMBL" id="LJIJ01000287">
    <property type="protein sequence ID" value="ODM99318.1"/>
    <property type="molecule type" value="Genomic_DNA"/>
</dbReference>
<feature type="region of interest" description="Disordered" evidence="1">
    <location>
        <begin position="190"/>
        <end position="216"/>
    </location>
</feature>
<gene>
    <name evidence="2" type="ORF">Ocin01_07352</name>
</gene>
<accession>A0A1D2N230</accession>
<dbReference type="AlphaFoldDB" id="A0A1D2N230"/>
<dbReference type="Proteomes" id="UP000094527">
    <property type="component" value="Unassembled WGS sequence"/>
</dbReference>
<keyword evidence="3" id="KW-1185">Reference proteome</keyword>
<proteinExistence type="predicted"/>